<dbReference type="HAMAP" id="MF_01116">
    <property type="entry name" value="TSR3"/>
    <property type="match status" value="1"/>
</dbReference>
<comment type="caution">
    <text evidence="6">The sequence shown here is derived from an EMBL/GenBank/DDBJ whole genome shotgun (WGS) entry which is preliminary data.</text>
</comment>
<dbReference type="GO" id="GO:0106388">
    <property type="term" value="F:rRNA small subunit aminocarboxypropyltransferase activity"/>
    <property type="evidence" value="ECO:0007669"/>
    <property type="project" value="UniProtKB-EC"/>
</dbReference>
<feature type="binding site" evidence="3">
    <location>
        <position position="481"/>
    </location>
    <ligand>
        <name>S-adenosyl-L-methionine</name>
        <dbReference type="ChEBI" id="CHEBI:59789"/>
    </ligand>
</feature>
<feature type="domain" description="RNase L inhibitor RLI-like possible metal-binding" evidence="5">
    <location>
        <begin position="466"/>
        <end position="499"/>
    </location>
</feature>
<dbReference type="InterPro" id="IPR036291">
    <property type="entry name" value="NAD(P)-bd_dom_sf"/>
</dbReference>
<protein>
    <recommendedName>
        <fullName evidence="3">18S rRNA aminocarboxypropyltransferase</fullName>
        <ecNumber evidence="3">2.5.1.157</ecNumber>
    </recommendedName>
</protein>
<dbReference type="NCBIfam" id="NF002621">
    <property type="entry name" value="PRK02287.1"/>
    <property type="match status" value="1"/>
</dbReference>
<name>A0A8J6HMN9_TENMO</name>
<dbReference type="PROSITE" id="PS00061">
    <property type="entry name" value="ADH_SHORT"/>
    <property type="match status" value="1"/>
</dbReference>
<organism evidence="6 7">
    <name type="scientific">Tenebrio molitor</name>
    <name type="common">Yellow mealworm beetle</name>
    <dbReference type="NCBI Taxonomy" id="7067"/>
    <lineage>
        <taxon>Eukaryota</taxon>
        <taxon>Metazoa</taxon>
        <taxon>Ecdysozoa</taxon>
        <taxon>Arthropoda</taxon>
        <taxon>Hexapoda</taxon>
        <taxon>Insecta</taxon>
        <taxon>Pterygota</taxon>
        <taxon>Neoptera</taxon>
        <taxon>Endopterygota</taxon>
        <taxon>Coleoptera</taxon>
        <taxon>Polyphaga</taxon>
        <taxon>Cucujiformia</taxon>
        <taxon>Tenebrionidae</taxon>
        <taxon>Tenebrio</taxon>
    </lineage>
</organism>
<dbReference type="PANTHER" id="PTHR43943">
    <property type="entry name" value="DEHYDROGENASE/REDUCTASE (SDR FAMILY) MEMBER 4"/>
    <property type="match status" value="1"/>
</dbReference>
<sequence length="655" mass="70955">MSAASPITRLCGKVAIVTASTDGIGFAIAQRLAKEGAKVLVSSRKQNNVDQAVSKLKSQGLDVKGLVCHVSKADHRKKLFDEAKKLGGLDILVSNAAVNPSVAPVLDCDESSWDKIFEVNVKAAFLLAQEALPLLREKPYGRIIFVSSIGGFHPFELLGAYSVSKTALLGLTKAAAEQLARENITVNCIAPGVIQTRFSSALHETEAAKEIGFAIAQRFAREGAQVILSSRKQKNVDDAVSKLQSEGLKACGLVCHVSKAEDRKKLFEEAQKLGGLDILVSNAAVNPSMAPVLDCEEAAWDKIFEVNVKASFLLAKEALPLLRQKKCGRIIFTSSIGGFQPCEPFEALGAYSVSKTAVLGLAKAAAFQLARENITVNCVAPGIVETKFSKILVENEPKKSYVLSRIPMCRLAVPHDISAAAAFLASDDASYITEEKIDNLTLSTSSSDADTTSSEDSSSEEEVTFPVAMWDFNQCDPKKCSGRKLARLKLIKTIKVKQKFPGIVLTPTGNKCVSPADRDIVSTKGIAVVDCSWARIDETPIAALKPQHGRLLPFLVAANPINYGRPCQLSCVEAIAATMYITGYKKLAVQYLDKFSWGHSFIELNKNILEIYSSCSDSQSVVVQQNKYIEEEQKKQEEDREGMNVLYGVIPVNCT</sequence>
<dbReference type="InterPro" id="IPR020904">
    <property type="entry name" value="Sc_DH/Rdtase_CS"/>
</dbReference>
<reference evidence="6" key="2">
    <citation type="submission" date="2021-08" db="EMBL/GenBank/DDBJ databases">
        <authorList>
            <person name="Eriksson T."/>
        </authorList>
    </citation>
    <scope>NUCLEOTIDE SEQUENCE</scope>
    <source>
        <strain evidence="6">Stoneville</strain>
        <tissue evidence="6">Whole head</tissue>
    </source>
</reference>
<evidence type="ECO:0000313" key="6">
    <source>
        <dbReference type="EMBL" id="KAH0818041.1"/>
    </source>
</evidence>
<dbReference type="Pfam" id="PF13561">
    <property type="entry name" value="adh_short_C2"/>
    <property type="match status" value="1"/>
</dbReference>
<evidence type="ECO:0000259" key="5">
    <source>
        <dbReference type="Pfam" id="PF04068"/>
    </source>
</evidence>
<dbReference type="SUPFAM" id="SSF51735">
    <property type="entry name" value="NAD(P)-binding Rossmann-fold domains"/>
    <property type="match status" value="2"/>
</dbReference>
<evidence type="ECO:0000256" key="1">
    <source>
        <dbReference type="ARBA" id="ARBA00006484"/>
    </source>
</evidence>
<gene>
    <name evidence="6" type="ORF">GEV33_004749</name>
</gene>
<keyword evidence="3" id="KW-0808">Transferase</keyword>
<comment type="similarity">
    <text evidence="3">Belongs to the TDD superfamily. TSR3 family.</text>
</comment>
<feature type="domain" description="16S/18S rRNA aminocarboxypropyltransferase Tsr3 C-terminal" evidence="4">
    <location>
        <begin position="503"/>
        <end position="629"/>
    </location>
</feature>
<comment type="catalytic activity">
    <reaction evidence="3">
        <text>an N(1)-methylpseudouridine in rRNA + S-adenosyl-L-methionine = N(1)-methyl-N(3)-[(3S)-3-amino-3-carboxypropyl]pseudouridine in rRNA + S-methyl-5'-thioadenosine + H(+)</text>
        <dbReference type="Rhea" id="RHEA:63296"/>
        <dbReference type="Rhea" id="RHEA-COMP:11634"/>
        <dbReference type="Rhea" id="RHEA-COMP:16310"/>
        <dbReference type="ChEBI" id="CHEBI:15378"/>
        <dbReference type="ChEBI" id="CHEBI:17509"/>
        <dbReference type="ChEBI" id="CHEBI:59789"/>
        <dbReference type="ChEBI" id="CHEBI:74890"/>
        <dbReference type="ChEBI" id="CHEBI:146234"/>
        <dbReference type="EC" id="2.5.1.157"/>
    </reaction>
</comment>
<evidence type="ECO:0000259" key="4">
    <source>
        <dbReference type="Pfam" id="PF04034"/>
    </source>
</evidence>
<accession>A0A8J6HMN9</accession>
<proteinExistence type="inferred from homology"/>
<dbReference type="PANTHER" id="PTHR43943:SF2">
    <property type="entry name" value="DEHYDROGENASE_REDUCTASE 4"/>
    <property type="match status" value="1"/>
</dbReference>
<evidence type="ECO:0000256" key="3">
    <source>
        <dbReference type="HAMAP-Rule" id="MF_03146"/>
    </source>
</evidence>
<dbReference type="EC" id="2.5.1.157" evidence="3"/>
<feature type="binding site" evidence="3">
    <location>
        <position position="552"/>
    </location>
    <ligand>
        <name>S-adenosyl-L-methionine</name>
        <dbReference type="ChEBI" id="CHEBI:59789"/>
    </ligand>
</feature>
<dbReference type="AlphaFoldDB" id="A0A8J6HMN9"/>
<keyword evidence="3" id="KW-0949">S-adenosyl-L-methionine</keyword>
<dbReference type="EMBL" id="JABDTM020018413">
    <property type="protein sequence ID" value="KAH0818041.1"/>
    <property type="molecule type" value="Genomic_DNA"/>
</dbReference>
<dbReference type="PRINTS" id="PR00080">
    <property type="entry name" value="SDRFAMILY"/>
</dbReference>
<dbReference type="InterPro" id="IPR002347">
    <property type="entry name" value="SDR_fam"/>
</dbReference>
<comment type="caution">
    <text evidence="3">Lacks conserved residue(s) required for the propagation of feature annotation.</text>
</comment>
<comment type="function">
    <text evidence="3">Aminocarboxypropyltransferase that catalyzes the aminocarboxypropyl transfer on pseudouridine in 18S rRNA. It constitutes the last step in biosynthesis of the hypermodified N1-methyl-N3-(3-amino-3-carboxypropyl) pseudouridine (m1acp3-Psi).</text>
</comment>
<dbReference type="PRINTS" id="PR00081">
    <property type="entry name" value="GDHRDH"/>
</dbReference>
<dbReference type="InterPro" id="IPR007177">
    <property type="entry name" value="Tsr3_C"/>
</dbReference>
<dbReference type="InterPro" id="IPR022968">
    <property type="entry name" value="Tsr3-like"/>
</dbReference>
<keyword evidence="7" id="KW-1185">Reference proteome</keyword>
<dbReference type="Pfam" id="PF00106">
    <property type="entry name" value="adh_short"/>
    <property type="match status" value="1"/>
</dbReference>
<reference evidence="6" key="1">
    <citation type="journal article" date="2020" name="J Insects Food Feed">
        <title>The yellow mealworm (Tenebrio molitor) genome: a resource for the emerging insects as food and feed industry.</title>
        <authorList>
            <person name="Eriksson T."/>
            <person name="Andere A."/>
            <person name="Kelstrup H."/>
            <person name="Emery V."/>
            <person name="Picard C."/>
        </authorList>
    </citation>
    <scope>NUCLEOTIDE SEQUENCE</scope>
    <source>
        <strain evidence="6">Stoneville</strain>
        <tissue evidence="6">Whole head</tissue>
    </source>
</reference>
<evidence type="ECO:0000256" key="2">
    <source>
        <dbReference type="ARBA" id="ARBA00023002"/>
    </source>
</evidence>
<dbReference type="Pfam" id="PF04034">
    <property type="entry name" value="Ribo_biogen_C"/>
    <property type="match status" value="1"/>
</dbReference>
<dbReference type="Proteomes" id="UP000719412">
    <property type="component" value="Unassembled WGS sequence"/>
</dbReference>
<dbReference type="Pfam" id="PF04068">
    <property type="entry name" value="Fer4_RLI"/>
    <property type="match status" value="1"/>
</dbReference>
<dbReference type="FunFam" id="3.40.50.720:FF:000084">
    <property type="entry name" value="Short-chain dehydrogenase reductase"/>
    <property type="match status" value="2"/>
</dbReference>
<evidence type="ECO:0000313" key="7">
    <source>
        <dbReference type="Proteomes" id="UP000719412"/>
    </source>
</evidence>
<dbReference type="GO" id="GO:0000455">
    <property type="term" value="P:enzyme-directed rRNA pseudouridine synthesis"/>
    <property type="evidence" value="ECO:0007669"/>
    <property type="project" value="UniProtKB-UniRule"/>
</dbReference>
<keyword evidence="3" id="KW-0690">Ribosome biogenesis</keyword>
<comment type="similarity">
    <text evidence="1">Belongs to the short-chain dehydrogenases/reductases (SDR) family.</text>
</comment>
<keyword evidence="2" id="KW-0560">Oxidoreductase</keyword>
<dbReference type="GO" id="GO:0004090">
    <property type="term" value="F:carbonyl reductase (NADPH) activity"/>
    <property type="evidence" value="ECO:0007669"/>
    <property type="project" value="TreeGrafter"/>
</dbReference>
<dbReference type="InterPro" id="IPR007209">
    <property type="entry name" value="RNaseL-inhib-like_metal-bd_dom"/>
</dbReference>
<keyword evidence="3" id="KW-0698">rRNA processing</keyword>
<feature type="binding site" evidence="3">
    <location>
        <position position="529"/>
    </location>
    <ligand>
        <name>S-adenosyl-L-methionine</name>
        <dbReference type="ChEBI" id="CHEBI:59789"/>
    </ligand>
</feature>
<dbReference type="Gene3D" id="3.40.50.720">
    <property type="entry name" value="NAD(P)-binding Rossmann-like Domain"/>
    <property type="match status" value="2"/>
</dbReference>
<dbReference type="GO" id="GO:1904047">
    <property type="term" value="F:S-adenosyl-L-methionine binding"/>
    <property type="evidence" value="ECO:0007669"/>
    <property type="project" value="UniProtKB-UniRule"/>
</dbReference>